<dbReference type="Proteomes" id="UP000694846">
    <property type="component" value="Unplaced"/>
</dbReference>
<dbReference type="SMART" id="SM00233">
    <property type="entry name" value="PH"/>
    <property type="match status" value="1"/>
</dbReference>
<dbReference type="GeneID" id="112684139"/>
<dbReference type="InterPro" id="IPR011993">
    <property type="entry name" value="PH-like_dom_sf"/>
</dbReference>
<name>A0A8B8FL92_9HEMI</name>
<evidence type="ECO:0000256" key="1">
    <source>
        <dbReference type="ARBA" id="ARBA00022553"/>
    </source>
</evidence>
<evidence type="ECO:0000313" key="3">
    <source>
        <dbReference type="Proteomes" id="UP000694846"/>
    </source>
</evidence>
<protein>
    <submittedName>
        <fullName evidence="4 5">Uncharacterized protein LOC112684139 isoform X1</fullName>
    </submittedName>
</protein>
<dbReference type="GO" id="GO:0007032">
    <property type="term" value="P:endosome organization"/>
    <property type="evidence" value="ECO:0007669"/>
    <property type="project" value="TreeGrafter"/>
</dbReference>
<dbReference type="CDD" id="cd00821">
    <property type="entry name" value="PH"/>
    <property type="match status" value="1"/>
</dbReference>
<dbReference type="GO" id="GO:0005802">
    <property type="term" value="C:trans-Golgi network"/>
    <property type="evidence" value="ECO:0007669"/>
    <property type="project" value="TreeGrafter"/>
</dbReference>
<dbReference type="GO" id="GO:0042147">
    <property type="term" value="P:retrograde transport, endosome to Golgi"/>
    <property type="evidence" value="ECO:0007669"/>
    <property type="project" value="TreeGrafter"/>
</dbReference>
<evidence type="ECO:0000259" key="2">
    <source>
        <dbReference type="PROSITE" id="PS50003"/>
    </source>
</evidence>
<keyword evidence="1" id="KW-0597">Phosphoprotein</keyword>
<dbReference type="GO" id="GO:0001881">
    <property type="term" value="P:receptor recycling"/>
    <property type="evidence" value="ECO:0007669"/>
    <property type="project" value="TreeGrafter"/>
</dbReference>
<dbReference type="Gene3D" id="2.30.29.30">
    <property type="entry name" value="Pleckstrin-homology domain (PH domain)/Phosphotyrosine-binding domain (PTB)"/>
    <property type="match status" value="1"/>
</dbReference>
<proteinExistence type="predicted"/>
<dbReference type="PANTHER" id="PTHR22902:SF27">
    <property type="entry name" value="PLECKSTRIN HOMOLOGY DOMAIN-CONTAINING FAMILY A MEMBER 3"/>
    <property type="match status" value="1"/>
</dbReference>
<gene>
    <name evidence="4 5" type="primary">LOC112684139</name>
</gene>
<feature type="domain" description="PH" evidence="2">
    <location>
        <begin position="28"/>
        <end position="128"/>
    </location>
</feature>
<dbReference type="RefSeq" id="XP_025411255.1">
    <property type="nucleotide sequence ID" value="XM_025555470.1"/>
</dbReference>
<dbReference type="Pfam" id="PF00169">
    <property type="entry name" value="PH"/>
    <property type="match status" value="1"/>
</dbReference>
<sequence>MLKCIDNTTEFYKMLPDIDKNKPEKQPIVKMAGYLEKKGRMRVVGVRRWKKRWCVLEGKLLLYFKTQLEYSHHLSPCSGSVNMGLVLSITPRGPCQLQIVTRSQIIIFRTKSKSEQDEWFVALRDAKNNNQSYTKPKDKKSSIMELHRRMSNRISMEVNNFNYHIINENHLRYGRSLRDSFDDIFFEVGKKNGLHIMSNRRSSALRKSESDNRISFYKEMHGLVRTNTITVASPVISEKESCRSRSLSYESIYFKPQEKYTSIEPAKSQSCRELMPNVVHRVSKKCMNNSVSKRMSRSVSFFQKRCEDSDSDDYDYIEIDGIKQKYSKPMTNIKELEQYPKLPPRLVEKRGEKTTLLSTDTQSKEFPNHEKNVDVIYSYVNNDRKMKVLTSDSDLILESGTEQSVEVEDEPPPLPIKKKYKPETFEEKKQYKIVEGAYVFENGNKEVIYDVPIPHGKLIEQFRRLSVARLSPVKRYADNTIYDDSLESSLYETLQMTPDSLEIATMFPTYKRWSNDSGFNFDEPNSFSPDQTHFEDSLEPVIAMINHDRKIWKNVPNINSTDYFR</sequence>
<dbReference type="AlphaFoldDB" id="A0A8B8FL92"/>
<dbReference type="InterPro" id="IPR001849">
    <property type="entry name" value="PH_domain"/>
</dbReference>
<dbReference type="SUPFAM" id="SSF50729">
    <property type="entry name" value="PH domain-like"/>
    <property type="match status" value="1"/>
</dbReference>
<dbReference type="GO" id="GO:0055037">
    <property type="term" value="C:recycling endosome"/>
    <property type="evidence" value="ECO:0007669"/>
    <property type="project" value="TreeGrafter"/>
</dbReference>
<organism evidence="3 5">
    <name type="scientific">Sipha flava</name>
    <name type="common">yellow sugarcane aphid</name>
    <dbReference type="NCBI Taxonomy" id="143950"/>
    <lineage>
        <taxon>Eukaryota</taxon>
        <taxon>Metazoa</taxon>
        <taxon>Ecdysozoa</taxon>
        <taxon>Arthropoda</taxon>
        <taxon>Hexapoda</taxon>
        <taxon>Insecta</taxon>
        <taxon>Pterygota</taxon>
        <taxon>Neoptera</taxon>
        <taxon>Paraneoptera</taxon>
        <taxon>Hemiptera</taxon>
        <taxon>Sternorrhyncha</taxon>
        <taxon>Aphidomorpha</taxon>
        <taxon>Aphidoidea</taxon>
        <taxon>Aphididae</taxon>
        <taxon>Sipha</taxon>
    </lineage>
</organism>
<dbReference type="InterPro" id="IPR045188">
    <property type="entry name" value="Boi1/Boi2-like"/>
</dbReference>
<dbReference type="GO" id="GO:0005829">
    <property type="term" value="C:cytosol"/>
    <property type="evidence" value="ECO:0007669"/>
    <property type="project" value="GOC"/>
</dbReference>
<keyword evidence="3" id="KW-1185">Reference proteome</keyword>
<dbReference type="RefSeq" id="XP_025411256.1">
    <property type="nucleotide sequence ID" value="XM_025555471.1"/>
</dbReference>
<dbReference type="PANTHER" id="PTHR22902">
    <property type="entry name" value="SESQUIPEDALIAN"/>
    <property type="match status" value="1"/>
</dbReference>
<dbReference type="PROSITE" id="PS50003">
    <property type="entry name" value="PH_DOMAIN"/>
    <property type="match status" value="1"/>
</dbReference>
<accession>A0A8B8FL92</accession>
<evidence type="ECO:0000313" key="4">
    <source>
        <dbReference type="RefSeq" id="XP_025411255.1"/>
    </source>
</evidence>
<dbReference type="OrthoDB" id="2157866at2759"/>
<dbReference type="GO" id="GO:0005769">
    <property type="term" value="C:early endosome"/>
    <property type="evidence" value="ECO:0007669"/>
    <property type="project" value="TreeGrafter"/>
</dbReference>
<reference evidence="4 5" key="1">
    <citation type="submission" date="2025-04" db="UniProtKB">
        <authorList>
            <consortium name="RefSeq"/>
        </authorList>
    </citation>
    <scope>IDENTIFICATION</scope>
    <source>
        <tissue evidence="4 5">Whole body</tissue>
    </source>
</reference>
<evidence type="ECO:0000313" key="5">
    <source>
        <dbReference type="RefSeq" id="XP_025411256.1"/>
    </source>
</evidence>